<accession>A0A850NMC2</accession>
<dbReference type="EMBL" id="JABXXQ010000247">
    <property type="protein sequence ID" value="NVN30921.1"/>
    <property type="molecule type" value="Genomic_DNA"/>
</dbReference>
<proteinExistence type="predicted"/>
<dbReference type="Proteomes" id="UP000565205">
    <property type="component" value="Unassembled WGS sequence"/>
</dbReference>
<keyword evidence="1" id="KW-0732">Signal</keyword>
<feature type="signal peptide" evidence="1">
    <location>
        <begin position="1"/>
        <end position="16"/>
    </location>
</feature>
<comment type="caution">
    <text evidence="2">The sequence shown here is derived from an EMBL/GenBank/DDBJ whole genome shotgun (WGS) entry which is preliminary data.</text>
</comment>
<protein>
    <recommendedName>
        <fullName evidence="4">Lipoprotein</fullName>
    </recommendedName>
</protein>
<evidence type="ECO:0000256" key="1">
    <source>
        <dbReference type="SAM" id="SignalP"/>
    </source>
</evidence>
<name>A0A850NMC2_9PROT</name>
<feature type="non-terminal residue" evidence="2">
    <location>
        <position position="207"/>
    </location>
</feature>
<evidence type="ECO:0000313" key="2">
    <source>
        <dbReference type="EMBL" id="NVN30921.1"/>
    </source>
</evidence>
<evidence type="ECO:0000313" key="3">
    <source>
        <dbReference type="Proteomes" id="UP000565205"/>
    </source>
</evidence>
<gene>
    <name evidence="2" type="ORF">HUK83_11330</name>
</gene>
<evidence type="ECO:0008006" key="4">
    <source>
        <dbReference type="Google" id="ProtNLM"/>
    </source>
</evidence>
<feature type="chain" id="PRO_5032786729" description="Lipoprotein" evidence="1">
    <location>
        <begin position="17"/>
        <end position="207"/>
    </location>
</feature>
<dbReference type="AlphaFoldDB" id="A0A850NMC2"/>
<organism evidence="2 3">
    <name type="scientific">Endobacter medicaginis</name>
    <dbReference type="NCBI Taxonomy" id="1181271"/>
    <lineage>
        <taxon>Bacteria</taxon>
        <taxon>Pseudomonadati</taxon>
        <taxon>Pseudomonadota</taxon>
        <taxon>Alphaproteobacteria</taxon>
        <taxon>Acetobacterales</taxon>
        <taxon>Acetobacteraceae</taxon>
        <taxon>Endobacter</taxon>
    </lineage>
</organism>
<sequence>MRLLPLAAAIMIPALACLPLAGCGGGPASEAAQDFRPLDFSYLTVLHLNVGSVTVQDNETASDGGLAAKAPEPPAEALTAMANQRLVASGGNATAVFSIDRASITADGDTLDGHLAVHLDIIGANGTKLGLAQAQVSRQFTGTGDSKAALYAMVKQMMADMNVEFEYQVRRSLKDWLLTASGAPVNATVSTTTLAPPGTVAPVQPAA</sequence>
<reference evidence="2 3" key="1">
    <citation type="submission" date="2020-06" db="EMBL/GenBank/DDBJ databases">
        <title>Description of novel acetic acid bacteria.</title>
        <authorList>
            <person name="Sombolestani A."/>
        </authorList>
    </citation>
    <scope>NUCLEOTIDE SEQUENCE [LARGE SCALE GENOMIC DNA]</scope>
    <source>
        <strain evidence="2 3">LMG 26838</strain>
    </source>
</reference>